<accession>A0A2A4J9K3</accession>
<feature type="compositionally biased region" description="Polar residues" evidence="1">
    <location>
        <begin position="286"/>
        <end position="305"/>
    </location>
</feature>
<gene>
    <name evidence="2" type="ORF">B5V51_5326</name>
</gene>
<evidence type="ECO:0000256" key="1">
    <source>
        <dbReference type="SAM" id="MobiDB-lite"/>
    </source>
</evidence>
<organism evidence="2">
    <name type="scientific">Heliothis virescens</name>
    <name type="common">Tobacco budworm moth</name>
    <dbReference type="NCBI Taxonomy" id="7102"/>
    <lineage>
        <taxon>Eukaryota</taxon>
        <taxon>Metazoa</taxon>
        <taxon>Ecdysozoa</taxon>
        <taxon>Arthropoda</taxon>
        <taxon>Hexapoda</taxon>
        <taxon>Insecta</taxon>
        <taxon>Pterygota</taxon>
        <taxon>Neoptera</taxon>
        <taxon>Endopterygota</taxon>
        <taxon>Lepidoptera</taxon>
        <taxon>Glossata</taxon>
        <taxon>Ditrysia</taxon>
        <taxon>Noctuoidea</taxon>
        <taxon>Noctuidae</taxon>
        <taxon>Heliothinae</taxon>
        <taxon>Heliothis</taxon>
    </lineage>
</organism>
<protein>
    <submittedName>
        <fullName evidence="2">Uncharacterized protein</fullName>
    </submittedName>
</protein>
<reference evidence="2" key="1">
    <citation type="submission" date="2017-09" db="EMBL/GenBank/DDBJ databases">
        <title>Contemporary evolution of a Lepidopteran species, Heliothis virescens, in response to modern agricultural practices.</title>
        <authorList>
            <person name="Fritz M.L."/>
            <person name="Deyonke A.M."/>
            <person name="Papanicolaou A."/>
            <person name="Micinski S."/>
            <person name="Westbrook J."/>
            <person name="Gould F."/>
        </authorList>
    </citation>
    <scope>NUCLEOTIDE SEQUENCE [LARGE SCALE GENOMIC DNA]</scope>
    <source>
        <strain evidence="2">HvINT-</strain>
        <tissue evidence="2">Whole body</tissue>
    </source>
</reference>
<feature type="compositionally biased region" description="Pro residues" evidence="1">
    <location>
        <begin position="227"/>
        <end position="242"/>
    </location>
</feature>
<dbReference type="EMBL" id="NWSH01002406">
    <property type="protein sequence ID" value="PCG68358.1"/>
    <property type="molecule type" value="Genomic_DNA"/>
</dbReference>
<sequence>MPSRASSSFEVDRAPPRYTDLDGLEVSRDEADAVSDWYRTPARIPEEPDCCDISRDFMSSSLAGGGSVAHSRTSSVGEAGGYLPMAPAGLVSASSGSLCSGTPSTDPRFSEYQLEPATSHIGLERPPRAYSVGSRPAPPQPEPRHRAYSVGARARPPRHPHARPTNTDDHMEIDFSNNSPANRVMSRTPPTACFVEPRPKTNVDEYVDMSPRNAGYVEMRPGERPRSPPTPAPAPAPAPPTPDGYVEMNYGRAATKPIAIGSARPPPPLAASPDDRRRPRDPRTPHGSQTLFDMSLDSPASPQDVDTTEALEEDPPHHPLTTVREISEDGRRSPEPAAPRRSPEVSVSPQYVTLALTAAPPKTPEPCGDELSCNPTANKTIARVPDPVEIRAEGGAHATLVVAGGGAAARFSVEAGALHYAALDLEPRRAAAQAPPRAYTQIDFLRSEKLHAADAT</sequence>
<dbReference type="STRING" id="7102.A0A2A4J9K3"/>
<evidence type="ECO:0000313" key="2">
    <source>
        <dbReference type="EMBL" id="PCG68358.1"/>
    </source>
</evidence>
<name>A0A2A4J9K3_HELVI</name>
<proteinExistence type="predicted"/>
<dbReference type="AlphaFoldDB" id="A0A2A4J9K3"/>
<feature type="region of interest" description="Disordered" evidence="1">
    <location>
        <begin position="116"/>
        <end position="350"/>
    </location>
</feature>
<feature type="region of interest" description="Disordered" evidence="1">
    <location>
        <begin position="1"/>
        <end position="22"/>
    </location>
</feature>
<feature type="compositionally biased region" description="Basic and acidic residues" evidence="1">
    <location>
        <begin position="325"/>
        <end position="334"/>
    </location>
</feature>
<comment type="caution">
    <text evidence="2">The sequence shown here is derived from an EMBL/GenBank/DDBJ whole genome shotgun (WGS) entry which is preliminary data.</text>
</comment>
<feature type="compositionally biased region" description="Basic and acidic residues" evidence="1">
    <location>
        <begin position="273"/>
        <end position="284"/>
    </location>
</feature>